<sequence length="173" mass="19468">MGMDGSGNFIPSPYILLSTDCLNDQLTRVGYTRSCCSANMNDLGFVLFTVLPAPVATKIFTVSRTIKRLQALFLLLYVSYTMLPEAWYTRFLFVLRHSLSFDPLVITANTLPLFFLFCFWCALSSNLSFFCCSCTRSALSEGVFWRIYTCICAHTMQLVDGSHYFAGCELVDG</sequence>
<feature type="transmembrane region" description="Helical" evidence="1">
    <location>
        <begin position="43"/>
        <end position="60"/>
    </location>
</feature>
<dbReference type="VEuPathDB" id="FungiDB:MPH_09578"/>
<evidence type="ECO:0000256" key="1">
    <source>
        <dbReference type="SAM" id="Phobius"/>
    </source>
</evidence>
<dbReference type="Proteomes" id="UP000007129">
    <property type="component" value="Unassembled WGS sequence"/>
</dbReference>
<feature type="transmembrane region" description="Helical" evidence="1">
    <location>
        <begin position="113"/>
        <end position="132"/>
    </location>
</feature>
<keyword evidence="1" id="KW-0472">Membrane</keyword>
<dbReference type="HOGENOM" id="CLU_1547899_0_0_1"/>
<reference evidence="2 3" key="1">
    <citation type="journal article" date="2012" name="BMC Genomics">
        <title>Tools to kill: Genome of one of the most destructive plant pathogenic fungi Macrophomina phaseolina.</title>
        <authorList>
            <person name="Islam M.S."/>
            <person name="Haque M.S."/>
            <person name="Islam M.M."/>
            <person name="Emdad E.M."/>
            <person name="Halim A."/>
            <person name="Hossen Q.M.M."/>
            <person name="Hossain M.Z."/>
            <person name="Ahmed B."/>
            <person name="Rahim S."/>
            <person name="Rahman M.S."/>
            <person name="Alam M.M."/>
            <person name="Hou S."/>
            <person name="Wan X."/>
            <person name="Saito J.A."/>
            <person name="Alam M."/>
        </authorList>
    </citation>
    <scope>NUCLEOTIDE SEQUENCE [LARGE SCALE GENOMIC DNA]</scope>
    <source>
        <strain evidence="2 3">MS6</strain>
    </source>
</reference>
<name>K2QU46_MACPH</name>
<evidence type="ECO:0000313" key="2">
    <source>
        <dbReference type="EMBL" id="EKG13296.1"/>
    </source>
</evidence>
<evidence type="ECO:0000313" key="3">
    <source>
        <dbReference type="Proteomes" id="UP000007129"/>
    </source>
</evidence>
<proteinExistence type="predicted"/>
<dbReference type="InParanoid" id="K2QU46"/>
<protein>
    <submittedName>
        <fullName evidence="2">Uncharacterized protein</fullName>
    </submittedName>
</protein>
<keyword evidence="1" id="KW-1133">Transmembrane helix</keyword>
<dbReference type="AlphaFoldDB" id="K2QU46"/>
<feature type="transmembrane region" description="Helical" evidence="1">
    <location>
        <begin position="72"/>
        <end position="93"/>
    </location>
</feature>
<accession>K2QU46</accession>
<gene>
    <name evidence="2" type="ORF">MPH_09578</name>
</gene>
<comment type="caution">
    <text evidence="2">The sequence shown here is derived from an EMBL/GenBank/DDBJ whole genome shotgun (WGS) entry which is preliminary data.</text>
</comment>
<keyword evidence="1" id="KW-0812">Transmembrane</keyword>
<organism evidence="2 3">
    <name type="scientific">Macrophomina phaseolina (strain MS6)</name>
    <name type="common">Charcoal rot fungus</name>
    <dbReference type="NCBI Taxonomy" id="1126212"/>
    <lineage>
        <taxon>Eukaryota</taxon>
        <taxon>Fungi</taxon>
        <taxon>Dikarya</taxon>
        <taxon>Ascomycota</taxon>
        <taxon>Pezizomycotina</taxon>
        <taxon>Dothideomycetes</taxon>
        <taxon>Dothideomycetes incertae sedis</taxon>
        <taxon>Botryosphaeriales</taxon>
        <taxon>Botryosphaeriaceae</taxon>
        <taxon>Macrophomina</taxon>
    </lineage>
</organism>
<dbReference type="EMBL" id="AHHD01000414">
    <property type="protein sequence ID" value="EKG13296.1"/>
    <property type="molecule type" value="Genomic_DNA"/>
</dbReference>